<name>A0A1G5FXG4_9HYPH</name>
<feature type="chain" id="PRO_5011477459" evidence="1">
    <location>
        <begin position="27"/>
        <end position="113"/>
    </location>
</feature>
<proteinExistence type="predicted"/>
<dbReference type="AlphaFoldDB" id="A0A1G5FXG4"/>
<dbReference type="Proteomes" id="UP000199569">
    <property type="component" value="Unassembled WGS sequence"/>
</dbReference>
<gene>
    <name evidence="2" type="ORF">SAMN02927923_01298</name>
</gene>
<protein>
    <submittedName>
        <fullName evidence="2">Uncharacterized protein</fullName>
    </submittedName>
</protein>
<keyword evidence="3" id="KW-1185">Reference proteome</keyword>
<evidence type="ECO:0000256" key="1">
    <source>
        <dbReference type="SAM" id="SignalP"/>
    </source>
</evidence>
<reference evidence="2 3" key="1">
    <citation type="submission" date="2016-10" db="EMBL/GenBank/DDBJ databases">
        <authorList>
            <person name="de Groot N.N."/>
        </authorList>
    </citation>
    <scope>NUCLEOTIDE SEQUENCE [LARGE SCALE GENOMIC DNA]</scope>
    <source>
        <strain evidence="2 3">CGMCC 1.7666</strain>
    </source>
</reference>
<evidence type="ECO:0000313" key="3">
    <source>
        <dbReference type="Proteomes" id="UP000199569"/>
    </source>
</evidence>
<keyword evidence="1" id="KW-0732">Signal</keyword>
<feature type="signal peptide" evidence="1">
    <location>
        <begin position="1"/>
        <end position="26"/>
    </location>
</feature>
<evidence type="ECO:0000313" key="2">
    <source>
        <dbReference type="EMBL" id="SCY43839.1"/>
    </source>
</evidence>
<accession>A0A1G5FXG4</accession>
<sequence length="113" mass="12136">MRSKKLGLWSVALAAGLASTLSPAWAIDWTGVWSGRAANGRMTEIAISGKKVQYWRSNGQDQPLARSSVGSQSVSIKHAEGASVTLKARKDGQADYIWQGTNGQSSTVLMSRR</sequence>
<organism evidence="2 3">
    <name type="scientific">Microvirga guangxiensis</name>
    <dbReference type="NCBI Taxonomy" id="549386"/>
    <lineage>
        <taxon>Bacteria</taxon>
        <taxon>Pseudomonadati</taxon>
        <taxon>Pseudomonadota</taxon>
        <taxon>Alphaproteobacteria</taxon>
        <taxon>Hyphomicrobiales</taxon>
        <taxon>Methylobacteriaceae</taxon>
        <taxon>Microvirga</taxon>
    </lineage>
</organism>
<dbReference type="EMBL" id="FMVJ01000004">
    <property type="protein sequence ID" value="SCY43839.1"/>
    <property type="molecule type" value="Genomic_DNA"/>
</dbReference>